<protein>
    <submittedName>
        <fullName evidence="2">Uncharacterized protein</fullName>
    </submittedName>
</protein>
<proteinExistence type="predicted"/>
<dbReference type="Proteomes" id="UP000557872">
    <property type="component" value="Unassembled WGS sequence"/>
</dbReference>
<evidence type="ECO:0000313" key="3">
    <source>
        <dbReference type="Proteomes" id="UP000557872"/>
    </source>
</evidence>
<dbReference type="EMBL" id="JACBAZ010000006">
    <property type="protein sequence ID" value="NWK56925.1"/>
    <property type="molecule type" value="Genomic_DNA"/>
</dbReference>
<keyword evidence="3" id="KW-1185">Reference proteome</keyword>
<sequence length="164" mass="18365">MMFDAKKLTDDQIASIQSWAADGDQLADIQKRLEQEYEFKLTYMDTRFLILDLGIELRNLEEEAAADADQEEDPTTPQEGELTEDDLEIMPPPAGGPVRVTVDEIARPGVMVSGRVTFPDGQGGGWYVDEMGRLGIDPDTVGYRPSEADLVTFQRELQSVMERH</sequence>
<dbReference type="AlphaFoldDB" id="A0A851GP75"/>
<accession>A0A851GP75</accession>
<feature type="region of interest" description="Disordered" evidence="1">
    <location>
        <begin position="62"/>
        <end position="97"/>
    </location>
</feature>
<organism evidence="2 3">
    <name type="scientific">Oceaniferula marina</name>
    <dbReference type="NCBI Taxonomy" id="2748318"/>
    <lineage>
        <taxon>Bacteria</taxon>
        <taxon>Pseudomonadati</taxon>
        <taxon>Verrucomicrobiota</taxon>
        <taxon>Verrucomicrobiia</taxon>
        <taxon>Verrucomicrobiales</taxon>
        <taxon>Verrucomicrobiaceae</taxon>
        <taxon>Oceaniferula</taxon>
    </lineage>
</organism>
<name>A0A851GP75_9BACT</name>
<gene>
    <name evidence="2" type="ORF">HW115_14975</name>
</gene>
<reference evidence="2 3" key="1">
    <citation type="submission" date="2020-07" db="EMBL/GenBank/DDBJ databases">
        <title>Roseicoccus Jingziensis gen. nov., sp. nov., isolated from coastal seawater.</title>
        <authorList>
            <person name="Feng X."/>
        </authorList>
    </citation>
    <scope>NUCLEOTIDE SEQUENCE [LARGE SCALE GENOMIC DNA]</scope>
    <source>
        <strain evidence="2 3">N1E253</strain>
    </source>
</reference>
<feature type="compositionally biased region" description="Acidic residues" evidence="1">
    <location>
        <begin position="62"/>
        <end position="74"/>
    </location>
</feature>
<evidence type="ECO:0000313" key="2">
    <source>
        <dbReference type="EMBL" id="NWK56925.1"/>
    </source>
</evidence>
<comment type="caution">
    <text evidence="2">The sequence shown here is derived from an EMBL/GenBank/DDBJ whole genome shotgun (WGS) entry which is preliminary data.</text>
</comment>
<evidence type="ECO:0000256" key="1">
    <source>
        <dbReference type="SAM" id="MobiDB-lite"/>
    </source>
</evidence>